<feature type="transmembrane region" description="Helical" evidence="1">
    <location>
        <begin position="259"/>
        <end position="279"/>
    </location>
</feature>
<feature type="transmembrane region" description="Helical" evidence="1">
    <location>
        <begin position="198"/>
        <end position="224"/>
    </location>
</feature>
<feature type="transmembrane region" description="Helical" evidence="1">
    <location>
        <begin position="12"/>
        <end position="30"/>
    </location>
</feature>
<feature type="transmembrane region" description="Helical" evidence="1">
    <location>
        <begin position="42"/>
        <end position="59"/>
    </location>
</feature>
<organism evidence="2 3">
    <name type="scientific">Rhizophagus irregularis (strain DAOM 181602 / DAOM 197198 / MUCL 43194)</name>
    <name type="common">Arbuscular mycorrhizal fungus</name>
    <name type="synonym">Glomus intraradices</name>
    <dbReference type="NCBI Taxonomy" id="747089"/>
    <lineage>
        <taxon>Eukaryota</taxon>
        <taxon>Fungi</taxon>
        <taxon>Fungi incertae sedis</taxon>
        <taxon>Mucoromycota</taxon>
        <taxon>Glomeromycotina</taxon>
        <taxon>Glomeromycetes</taxon>
        <taxon>Glomerales</taxon>
        <taxon>Glomeraceae</taxon>
        <taxon>Rhizophagus</taxon>
    </lineage>
</organism>
<reference evidence="2 3" key="2">
    <citation type="journal article" date="2018" name="New Phytol.">
        <title>High intraspecific genome diversity in the model arbuscular mycorrhizal symbiont Rhizophagus irregularis.</title>
        <authorList>
            <person name="Chen E.C.H."/>
            <person name="Morin E."/>
            <person name="Beaudet D."/>
            <person name="Noel J."/>
            <person name="Yildirir G."/>
            <person name="Ndikumana S."/>
            <person name="Charron P."/>
            <person name="St-Onge C."/>
            <person name="Giorgi J."/>
            <person name="Kruger M."/>
            <person name="Marton T."/>
            <person name="Ropars J."/>
            <person name="Grigoriev I.V."/>
            <person name="Hainaut M."/>
            <person name="Henrissat B."/>
            <person name="Roux C."/>
            <person name="Martin F."/>
            <person name="Corradi N."/>
        </authorList>
    </citation>
    <scope>NUCLEOTIDE SEQUENCE [LARGE SCALE GENOMIC DNA]</scope>
    <source>
        <strain evidence="2 3">DAOM 197198</strain>
    </source>
</reference>
<protein>
    <submittedName>
        <fullName evidence="2">Uncharacterized protein</fullName>
    </submittedName>
</protein>
<dbReference type="VEuPathDB" id="FungiDB:RhiirFUN_024212"/>
<dbReference type="AlphaFoldDB" id="A0A2P4P860"/>
<evidence type="ECO:0000313" key="3">
    <source>
        <dbReference type="Proteomes" id="UP000018888"/>
    </source>
</evidence>
<keyword evidence="1" id="KW-0812">Transmembrane</keyword>
<feature type="transmembrane region" description="Helical" evidence="1">
    <location>
        <begin position="236"/>
        <end position="252"/>
    </location>
</feature>
<reference evidence="2 3" key="1">
    <citation type="journal article" date="2013" name="Proc. Natl. Acad. Sci. U.S.A.">
        <title>Genome of an arbuscular mycorrhizal fungus provides insight into the oldest plant symbiosis.</title>
        <authorList>
            <person name="Tisserant E."/>
            <person name="Malbreil M."/>
            <person name="Kuo A."/>
            <person name="Kohler A."/>
            <person name="Symeonidi A."/>
            <person name="Balestrini R."/>
            <person name="Charron P."/>
            <person name="Duensing N."/>
            <person name="Frei Dit Frey N."/>
            <person name="Gianinazzi-Pearson V."/>
            <person name="Gilbert L.B."/>
            <person name="Handa Y."/>
            <person name="Herr J.R."/>
            <person name="Hijri M."/>
            <person name="Koul R."/>
            <person name="Kawaguchi M."/>
            <person name="Krajinski F."/>
            <person name="Lammers P.J."/>
            <person name="Masclaux F.G."/>
            <person name="Murat C."/>
            <person name="Morin E."/>
            <person name="Ndikumana S."/>
            <person name="Pagni M."/>
            <person name="Petitpierre D."/>
            <person name="Requena N."/>
            <person name="Rosikiewicz P."/>
            <person name="Riley R."/>
            <person name="Saito K."/>
            <person name="San Clemente H."/>
            <person name="Shapiro H."/>
            <person name="van Tuinen D."/>
            <person name="Becard G."/>
            <person name="Bonfante P."/>
            <person name="Paszkowski U."/>
            <person name="Shachar-Hill Y.Y."/>
            <person name="Tuskan G.A."/>
            <person name="Young P.W."/>
            <person name="Sanders I.R."/>
            <person name="Henrissat B."/>
            <person name="Rensing S.A."/>
            <person name="Grigoriev I.V."/>
            <person name="Corradi N."/>
            <person name="Roux C."/>
            <person name="Martin F."/>
        </authorList>
    </citation>
    <scope>NUCLEOTIDE SEQUENCE [LARGE SCALE GENOMIC DNA]</scope>
    <source>
        <strain evidence="2 3">DAOM 197198</strain>
    </source>
</reference>
<gene>
    <name evidence="2" type="ORF">GLOIN_2v1883504</name>
</gene>
<keyword evidence="3" id="KW-1185">Reference proteome</keyword>
<dbReference type="EMBL" id="AUPC02000335">
    <property type="protein sequence ID" value="POG61576.1"/>
    <property type="molecule type" value="Genomic_DNA"/>
</dbReference>
<keyword evidence="1" id="KW-0472">Membrane</keyword>
<keyword evidence="1" id="KW-1133">Transmembrane helix</keyword>
<dbReference type="Proteomes" id="UP000018888">
    <property type="component" value="Unassembled WGS sequence"/>
</dbReference>
<evidence type="ECO:0000256" key="1">
    <source>
        <dbReference type="SAM" id="Phobius"/>
    </source>
</evidence>
<feature type="transmembrane region" description="Helical" evidence="1">
    <location>
        <begin position="299"/>
        <end position="319"/>
    </location>
</feature>
<name>A0A2P4P860_RHIID</name>
<proteinExistence type="predicted"/>
<accession>A0A2P4P860</accession>
<comment type="caution">
    <text evidence="2">The sequence shown here is derived from an EMBL/GenBank/DDBJ whole genome shotgun (WGS) entry which is preliminary data.</text>
</comment>
<feature type="transmembrane region" description="Helical" evidence="1">
    <location>
        <begin position="152"/>
        <end position="177"/>
    </location>
</feature>
<sequence length="449" mass="52123">MLSVKNLRILNFLLIFIIISETVLLIIYPFYIKFRITSTSSLWITVPFVLFTGLSAIFYKTILHFIAFLIVNLAPIGIALCNIFKFDYFLEFGSQILIKLSNGTVSKYIGEINKLNLNNTIDPDNKNEMINKAKDEINEISSKYYIREYTPLVIILGTFQFTLIIICVLLFGSWKWIRESKLSDNQRNINIIYQLERILLIITVPFSGIALSISLFVLGILINITSKKILVKITEIYSVIVIILISNVFLVIQKCSKKLYVLFYLAIIIEIVLLFVMLIGYNYPSIILSNNINDTFTSAFRVEIFIITLVLFFLIILIINTRLCQNYIDENVILQIYGPKNKQILLQNIKESLKKNFKKFLNFLGKKSKSDESYLKRLGNNAWKFIPESRFLLLNIIKIDDEIVRVDNKDPIKKKCPEIVSKNVWNMSGKCPRNFDHLEFDIFDCPEFV</sequence>
<evidence type="ECO:0000313" key="2">
    <source>
        <dbReference type="EMBL" id="POG61576.1"/>
    </source>
</evidence>
<feature type="transmembrane region" description="Helical" evidence="1">
    <location>
        <begin position="66"/>
        <end position="86"/>
    </location>
</feature>